<evidence type="ECO:0000313" key="2">
    <source>
        <dbReference type="Proteomes" id="UP001055811"/>
    </source>
</evidence>
<evidence type="ECO:0000313" key="1">
    <source>
        <dbReference type="EMBL" id="KAI3690110.1"/>
    </source>
</evidence>
<proteinExistence type="predicted"/>
<comment type="caution">
    <text evidence="1">The sequence shown here is derived from an EMBL/GenBank/DDBJ whole genome shotgun (WGS) entry which is preliminary data.</text>
</comment>
<accession>A0ACB8YXB6</accession>
<organism evidence="1 2">
    <name type="scientific">Cichorium intybus</name>
    <name type="common">Chicory</name>
    <dbReference type="NCBI Taxonomy" id="13427"/>
    <lineage>
        <taxon>Eukaryota</taxon>
        <taxon>Viridiplantae</taxon>
        <taxon>Streptophyta</taxon>
        <taxon>Embryophyta</taxon>
        <taxon>Tracheophyta</taxon>
        <taxon>Spermatophyta</taxon>
        <taxon>Magnoliopsida</taxon>
        <taxon>eudicotyledons</taxon>
        <taxon>Gunneridae</taxon>
        <taxon>Pentapetalae</taxon>
        <taxon>asterids</taxon>
        <taxon>campanulids</taxon>
        <taxon>Asterales</taxon>
        <taxon>Asteraceae</taxon>
        <taxon>Cichorioideae</taxon>
        <taxon>Cichorieae</taxon>
        <taxon>Cichoriinae</taxon>
        <taxon>Cichorium</taxon>
    </lineage>
</organism>
<gene>
    <name evidence="1" type="ORF">L2E82_48085</name>
</gene>
<dbReference type="Proteomes" id="UP001055811">
    <property type="component" value="Linkage Group LG09"/>
</dbReference>
<reference evidence="2" key="1">
    <citation type="journal article" date="2022" name="Mol. Ecol. Resour.">
        <title>The genomes of chicory, endive, great burdock and yacon provide insights into Asteraceae palaeo-polyploidization history and plant inulin production.</title>
        <authorList>
            <person name="Fan W."/>
            <person name="Wang S."/>
            <person name="Wang H."/>
            <person name="Wang A."/>
            <person name="Jiang F."/>
            <person name="Liu H."/>
            <person name="Zhao H."/>
            <person name="Xu D."/>
            <person name="Zhang Y."/>
        </authorList>
    </citation>
    <scope>NUCLEOTIDE SEQUENCE [LARGE SCALE GENOMIC DNA]</scope>
    <source>
        <strain evidence="2">cv. Punajuju</strain>
    </source>
</reference>
<keyword evidence="2" id="KW-1185">Reference proteome</keyword>
<dbReference type="EMBL" id="CM042017">
    <property type="protein sequence ID" value="KAI3690110.1"/>
    <property type="molecule type" value="Genomic_DNA"/>
</dbReference>
<protein>
    <submittedName>
        <fullName evidence="1">Uncharacterized protein</fullName>
    </submittedName>
</protein>
<name>A0ACB8YXB6_CICIN</name>
<reference evidence="1 2" key="2">
    <citation type="journal article" date="2022" name="Mol. Ecol. Resour.">
        <title>The genomes of chicory, endive, great burdock and yacon provide insights into Asteraceae paleo-polyploidization history and plant inulin production.</title>
        <authorList>
            <person name="Fan W."/>
            <person name="Wang S."/>
            <person name="Wang H."/>
            <person name="Wang A."/>
            <person name="Jiang F."/>
            <person name="Liu H."/>
            <person name="Zhao H."/>
            <person name="Xu D."/>
            <person name="Zhang Y."/>
        </authorList>
    </citation>
    <scope>NUCLEOTIDE SEQUENCE [LARGE SCALE GENOMIC DNA]</scope>
    <source>
        <strain evidence="2">cv. Punajuju</strain>
        <tissue evidence="1">Leaves</tissue>
    </source>
</reference>
<sequence>MPATVATLVSLKENCSNPIVSKKLPKGHPKSLPPAVPLLSDSSLFLITQKARLALLAVSSSGMSSWSNGLLNPIAIRGSIHEKVKRLKILLVVEGIHNTNV</sequence>